<protein>
    <recommendedName>
        <fullName evidence="4">Lipocalin-like domain-containing protein</fullName>
    </recommendedName>
</protein>
<sequence length="403" mass="47581">MFILKLMKRLFTLSLLLCTSIGVIAQDIPKELLKTWMPVLSTNYEGDTTSQEDLYFITFENKKGVIGFEDRAFSYEMLNDSINIEFDTDEVVKVALLELERERLVLSFDPSLIITYIPLPAFDLRKNINEVIESFIGEVWSFDIQTRYGTYNLDIDFSNILEDSALVRPEYLHIAKTAHALSIKDDPILWYITKKEEAVILKMEFIYSSVNELGNFLITDFKNDHIQFSYWEKGKEFHVQAKKWKKKSAHKQSKDIENLTRQAWRIEKEIIPKSKDSGFEAMLNQYFIEFEELHNEIDSTLFISQEDIDNHSLTLKFEETGAYKIYRESRVLDEGKWSIQFNNTIIQLNSDKEERLSDGVFGGFIEIKELKRNKLIIYRSFETRLNHQEERNESLWEIYKPVR</sequence>
<accession>A0A150Y0J7</accession>
<evidence type="ECO:0000256" key="1">
    <source>
        <dbReference type="SAM" id="SignalP"/>
    </source>
</evidence>
<name>A0A150Y0J7_9BACT</name>
<evidence type="ECO:0000313" key="2">
    <source>
        <dbReference type="EMBL" id="KYG84365.1"/>
    </source>
</evidence>
<keyword evidence="1" id="KW-0732">Signal</keyword>
<comment type="caution">
    <text evidence="2">The sequence shown here is derived from an EMBL/GenBank/DDBJ whole genome shotgun (WGS) entry which is preliminary data.</text>
</comment>
<evidence type="ECO:0000313" key="3">
    <source>
        <dbReference type="Proteomes" id="UP000075663"/>
    </source>
</evidence>
<dbReference type="Proteomes" id="UP000075663">
    <property type="component" value="Unassembled WGS sequence"/>
</dbReference>
<dbReference type="AlphaFoldDB" id="A0A150Y0J7"/>
<feature type="signal peptide" evidence="1">
    <location>
        <begin position="1"/>
        <end position="25"/>
    </location>
</feature>
<organism evidence="2 3">
    <name type="scientific">Roseivirga seohaensis</name>
    <dbReference type="NCBI Taxonomy" id="1914963"/>
    <lineage>
        <taxon>Bacteria</taxon>
        <taxon>Pseudomonadati</taxon>
        <taxon>Bacteroidota</taxon>
        <taxon>Cytophagia</taxon>
        <taxon>Cytophagales</taxon>
        <taxon>Roseivirgaceae</taxon>
        <taxon>Roseivirga</taxon>
    </lineage>
</organism>
<proteinExistence type="predicted"/>
<feature type="chain" id="PRO_5007575447" description="Lipocalin-like domain-containing protein" evidence="1">
    <location>
        <begin position="26"/>
        <end position="403"/>
    </location>
</feature>
<evidence type="ECO:0008006" key="4">
    <source>
        <dbReference type="Google" id="ProtNLM"/>
    </source>
</evidence>
<gene>
    <name evidence="2" type="ORF">AWW67_04455</name>
</gene>
<reference evidence="2 3" key="1">
    <citation type="submission" date="2016-01" db="EMBL/GenBank/DDBJ databases">
        <title>Genome sequencing of Roseivirga seohaensis SW-152.</title>
        <authorList>
            <person name="Selvaratnam C."/>
            <person name="Thevarajoo S."/>
            <person name="Goh K.M."/>
            <person name="Ee R."/>
            <person name="Chan K.-G."/>
            <person name="Chong C.S."/>
        </authorList>
    </citation>
    <scope>NUCLEOTIDE SEQUENCE [LARGE SCALE GENOMIC DNA]</scope>
    <source>
        <strain evidence="2 3">SW-152</strain>
    </source>
</reference>
<dbReference type="EMBL" id="LRPB01000023">
    <property type="protein sequence ID" value="KYG84365.1"/>
    <property type="molecule type" value="Genomic_DNA"/>
</dbReference>